<dbReference type="InterPro" id="IPR038120">
    <property type="entry name" value="Rpb1_funnel_sf"/>
</dbReference>
<proteinExistence type="predicted"/>
<keyword evidence="3" id="KW-0808">Transferase</keyword>
<dbReference type="InterPro" id="IPR042102">
    <property type="entry name" value="RNA_pol_Rpb1_3_sf"/>
</dbReference>
<dbReference type="GO" id="GO:0000428">
    <property type="term" value="C:DNA-directed RNA polymerase complex"/>
    <property type="evidence" value="ECO:0007669"/>
    <property type="project" value="UniProtKB-KW"/>
</dbReference>
<dbReference type="InterPro" id="IPR006592">
    <property type="entry name" value="RNA_pol_N"/>
</dbReference>
<dbReference type="Pfam" id="PF05000">
    <property type="entry name" value="RNA_pol_Rpb1_4"/>
    <property type="match status" value="1"/>
</dbReference>
<dbReference type="GO" id="GO:0003899">
    <property type="term" value="F:DNA-directed RNA polymerase activity"/>
    <property type="evidence" value="ECO:0007669"/>
    <property type="project" value="UniProtKB-EC"/>
</dbReference>
<keyword evidence="5" id="KW-0804">Transcription</keyword>
<organism evidence="9 10">
    <name type="scientific">Riccia fluitans</name>
    <dbReference type="NCBI Taxonomy" id="41844"/>
    <lineage>
        <taxon>Eukaryota</taxon>
        <taxon>Viridiplantae</taxon>
        <taxon>Streptophyta</taxon>
        <taxon>Embryophyta</taxon>
        <taxon>Marchantiophyta</taxon>
        <taxon>Marchantiopsida</taxon>
        <taxon>Marchantiidae</taxon>
        <taxon>Marchantiales</taxon>
        <taxon>Ricciaceae</taxon>
        <taxon>Riccia</taxon>
    </lineage>
</organism>
<evidence type="ECO:0000256" key="3">
    <source>
        <dbReference type="ARBA" id="ARBA00022679"/>
    </source>
</evidence>
<protein>
    <recommendedName>
        <fullName evidence="1">DNA-directed RNA polymerase</fullName>
        <ecNumber evidence="1">2.7.7.6</ecNumber>
    </recommendedName>
</protein>
<sequence>MDWLKKNVIGKRSCYSARNVVAGDPYLGVEEIGVPLDVAKHVTCSERVTEFNKSTLQKYVEIGQDLGNSRACSAVRTMRNGERREVTRKTEIQLEIGDIVHRNLKDGDLVFINRPPSLHKHSLLALRARVHAEATWTINPAICAPLLADFDGDCLHVFVPQTEESKAELHQLMTLPAQILPSFDESTICGLSQDYTLAAYLVTSSPNFVTRAEIHQLGLWTTKQVPVPTIVKSPKGEPLWTGKQVIDLTIPQAWSFQSGNKATVKDGEMLCCGEKPNWLASTKGLVHNIATYNAAAAVKHLDCSQSVLREWLLTHGFSVSLADFYTAPDHDQRRKMKQDIDNSLEHAKCMALGIKSVFDKKILNEDEFRPTPSIDPTRRRHDLENIAVNVFRRIQGQIGEKLLESISESNCLLAMVRSGSKGSSARVVQQIGSLGLQAVNGDRLLSTEKNPKLVALATAMGHSPEGDLEDAWETCGLVKSSLLDGLEPLEFFTHAISTRDNMFRQSHGISGPGEMFKKLMLFLRDVHIGYDGTVRNKSGQEIVQFQYEGAKSVVEEDTAVHDKETILPGEPVGVLAATAISQPAYQTMLDASAGLGSRKIRPLDLLKAGLQPVTLEMVATSIALEYADELSELWETFEFGAEEINESQFVKCVGHIQFDQMLLMEKKIFPDMILEKLRANCSVIRVASKKRPIGRLMFCFRDRRNNDLSTSLGKSFEGGENVKAPCLQFALLRAAKKKGRNLKTKQQRLDDEMPEELDSFHRHIIPMILNTAVKGFEQIESTSIVWENEAWSTQRRKGVNKKFDGELVLEVTVKQEYSTARGKPWNIINESCMLMSDYIDWKRSSPYSIQEIRTIFGVEAAQDTLTKRLGLAAGDYVGKKHLKLVADLLAHSGEIHGLTYYGYRDWMRNLHFPIPFTAGIFRAPMKHFMEGGRQGIRESLKGVLASSVFGERVPVGTGTNFTVNLNIKPECNRPTSAESSCSPNGGLSIDILQCLNDLNSEITLKFPPVVQSEPDSAQVECEWGSSARPSETEVGWSAADNVDDSTRIQLSPAPIWGADASKSNPSGA</sequence>
<dbReference type="InterPro" id="IPR007083">
    <property type="entry name" value="RNA_pol_Rpb1_4"/>
</dbReference>
<dbReference type="InterPro" id="IPR045867">
    <property type="entry name" value="DNA-dir_RpoC_beta_prime"/>
</dbReference>
<dbReference type="Gene3D" id="6.10.250.2940">
    <property type="match status" value="1"/>
</dbReference>
<dbReference type="PANTHER" id="PTHR19376">
    <property type="entry name" value="DNA-DIRECTED RNA POLYMERASE"/>
    <property type="match status" value="1"/>
</dbReference>
<reference evidence="9 10" key="1">
    <citation type="submission" date="2024-09" db="EMBL/GenBank/DDBJ databases">
        <title>Chromosome-scale assembly of Riccia fluitans.</title>
        <authorList>
            <person name="Paukszto L."/>
            <person name="Sawicki J."/>
            <person name="Karawczyk K."/>
            <person name="Piernik-Szablinska J."/>
            <person name="Szczecinska M."/>
            <person name="Mazdziarz M."/>
        </authorList>
    </citation>
    <scope>NUCLEOTIDE SEQUENCE [LARGE SCALE GENOMIC DNA]</scope>
    <source>
        <strain evidence="9">Rf_01</strain>
        <tissue evidence="9">Aerial parts of the thallus</tissue>
    </source>
</reference>
<evidence type="ECO:0000256" key="6">
    <source>
        <dbReference type="ARBA" id="ARBA00048552"/>
    </source>
</evidence>
<feature type="region of interest" description="Disordered" evidence="7">
    <location>
        <begin position="1024"/>
        <end position="1068"/>
    </location>
</feature>
<dbReference type="Gene3D" id="1.10.132.30">
    <property type="match status" value="1"/>
</dbReference>
<dbReference type="InterPro" id="IPR007081">
    <property type="entry name" value="RNA_pol_Rpb1_5"/>
</dbReference>
<dbReference type="Gene3D" id="3.30.1490.180">
    <property type="entry name" value="RNA polymerase ii"/>
    <property type="match status" value="1"/>
</dbReference>
<name>A0ABD1Y953_9MARC</name>
<dbReference type="Proteomes" id="UP001605036">
    <property type="component" value="Unassembled WGS sequence"/>
</dbReference>
<dbReference type="Pfam" id="PF04998">
    <property type="entry name" value="RNA_pol_Rpb1_5"/>
    <property type="match status" value="1"/>
</dbReference>
<dbReference type="SUPFAM" id="SSF64484">
    <property type="entry name" value="beta and beta-prime subunits of DNA dependent RNA-polymerase"/>
    <property type="match status" value="1"/>
</dbReference>
<comment type="catalytic activity">
    <reaction evidence="6">
        <text>RNA(n) + a ribonucleoside 5'-triphosphate = RNA(n+1) + diphosphate</text>
        <dbReference type="Rhea" id="RHEA:21248"/>
        <dbReference type="Rhea" id="RHEA-COMP:14527"/>
        <dbReference type="Rhea" id="RHEA-COMP:17342"/>
        <dbReference type="ChEBI" id="CHEBI:33019"/>
        <dbReference type="ChEBI" id="CHEBI:61557"/>
        <dbReference type="ChEBI" id="CHEBI:140395"/>
        <dbReference type="EC" id="2.7.7.6"/>
    </reaction>
</comment>
<dbReference type="InterPro" id="IPR007066">
    <property type="entry name" value="RNA_pol_Rpb1_3"/>
</dbReference>
<evidence type="ECO:0000313" key="10">
    <source>
        <dbReference type="Proteomes" id="UP001605036"/>
    </source>
</evidence>
<dbReference type="Gene3D" id="1.10.274.100">
    <property type="entry name" value="RNA polymerase Rpb1, domain 3"/>
    <property type="match status" value="1"/>
</dbReference>
<keyword evidence="2" id="KW-0240">DNA-directed RNA polymerase</keyword>
<evidence type="ECO:0000256" key="7">
    <source>
        <dbReference type="SAM" id="MobiDB-lite"/>
    </source>
</evidence>
<evidence type="ECO:0000259" key="8">
    <source>
        <dbReference type="SMART" id="SM00663"/>
    </source>
</evidence>
<gene>
    <name evidence="9" type="ORF">R1flu_002332</name>
</gene>
<evidence type="ECO:0000256" key="4">
    <source>
        <dbReference type="ARBA" id="ARBA00022695"/>
    </source>
</evidence>
<dbReference type="Pfam" id="PF04983">
    <property type="entry name" value="RNA_pol_Rpb1_3"/>
    <property type="match status" value="1"/>
</dbReference>
<dbReference type="Pfam" id="PF00623">
    <property type="entry name" value="RNA_pol_Rpb1_2"/>
    <property type="match status" value="1"/>
</dbReference>
<evidence type="ECO:0000256" key="2">
    <source>
        <dbReference type="ARBA" id="ARBA00022478"/>
    </source>
</evidence>
<dbReference type="EMBL" id="JBHFFA010000006">
    <property type="protein sequence ID" value="KAL2622127.1"/>
    <property type="molecule type" value="Genomic_DNA"/>
</dbReference>
<keyword evidence="4" id="KW-0548">Nucleotidyltransferase</keyword>
<dbReference type="Gene3D" id="2.40.40.20">
    <property type="match status" value="1"/>
</dbReference>
<dbReference type="EC" id="2.7.7.6" evidence="1"/>
<dbReference type="PANTHER" id="PTHR19376:SF36">
    <property type="entry name" value="DNA-DIRECTED RNA POLYMERASE IV SUBUNIT 1"/>
    <property type="match status" value="1"/>
</dbReference>
<dbReference type="InterPro" id="IPR000722">
    <property type="entry name" value="RNA_pol_asu"/>
</dbReference>
<keyword evidence="10" id="KW-1185">Reference proteome</keyword>
<evidence type="ECO:0000256" key="5">
    <source>
        <dbReference type="ARBA" id="ARBA00023163"/>
    </source>
</evidence>
<dbReference type="SMART" id="SM00663">
    <property type="entry name" value="RPOLA_N"/>
    <property type="match status" value="1"/>
</dbReference>
<accession>A0ABD1Y953</accession>
<feature type="domain" description="RNA polymerase N-terminal" evidence="8">
    <location>
        <begin position="1"/>
        <end position="203"/>
    </location>
</feature>
<dbReference type="AlphaFoldDB" id="A0ABD1Y953"/>
<comment type="caution">
    <text evidence="9">The sequence shown here is derived from an EMBL/GenBank/DDBJ whole genome shotgun (WGS) entry which is preliminary data.</text>
</comment>
<dbReference type="Gene3D" id="6.20.50.80">
    <property type="match status" value="1"/>
</dbReference>
<evidence type="ECO:0000313" key="9">
    <source>
        <dbReference type="EMBL" id="KAL2622127.1"/>
    </source>
</evidence>
<evidence type="ECO:0000256" key="1">
    <source>
        <dbReference type="ARBA" id="ARBA00012418"/>
    </source>
</evidence>